<accession>A0ABS8SVS5</accession>
<evidence type="ECO:0000313" key="1">
    <source>
        <dbReference type="EMBL" id="MCD7463139.1"/>
    </source>
</evidence>
<feature type="non-terminal residue" evidence="1">
    <location>
        <position position="155"/>
    </location>
</feature>
<organism evidence="1 2">
    <name type="scientific">Datura stramonium</name>
    <name type="common">Jimsonweed</name>
    <name type="synonym">Common thornapple</name>
    <dbReference type="NCBI Taxonomy" id="4076"/>
    <lineage>
        <taxon>Eukaryota</taxon>
        <taxon>Viridiplantae</taxon>
        <taxon>Streptophyta</taxon>
        <taxon>Embryophyta</taxon>
        <taxon>Tracheophyta</taxon>
        <taxon>Spermatophyta</taxon>
        <taxon>Magnoliopsida</taxon>
        <taxon>eudicotyledons</taxon>
        <taxon>Gunneridae</taxon>
        <taxon>Pentapetalae</taxon>
        <taxon>asterids</taxon>
        <taxon>lamiids</taxon>
        <taxon>Solanales</taxon>
        <taxon>Solanaceae</taxon>
        <taxon>Solanoideae</taxon>
        <taxon>Datureae</taxon>
        <taxon>Datura</taxon>
    </lineage>
</organism>
<sequence length="155" mass="17260">MGVLGSGGDVEETWRGPGSVNFLILPHTFTYTGPAAADVRRKSLLFFTISTQVYYLTPVIHLHCVDLHLHFTGEEGPHHFAKHFGVQLFLTCAPQVLKCEMHPKCKKGHQSRKNRRLFAPHLRNTGANPRNTGSPAVDMTKRMYLPATAGLAQEQ</sequence>
<reference evidence="1 2" key="1">
    <citation type="journal article" date="2021" name="BMC Genomics">
        <title>Datura genome reveals duplications of psychoactive alkaloid biosynthetic genes and high mutation rate following tissue culture.</title>
        <authorList>
            <person name="Rajewski A."/>
            <person name="Carter-House D."/>
            <person name="Stajich J."/>
            <person name="Litt A."/>
        </authorList>
    </citation>
    <scope>NUCLEOTIDE SEQUENCE [LARGE SCALE GENOMIC DNA]</scope>
    <source>
        <strain evidence="1">AR-01</strain>
    </source>
</reference>
<gene>
    <name evidence="1" type="ORF">HAX54_050029</name>
</gene>
<evidence type="ECO:0000313" key="2">
    <source>
        <dbReference type="Proteomes" id="UP000823775"/>
    </source>
</evidence>
<dbReference type="Proteomes" id="UP000823775">
    <property type="component" value="Unassembled WGS sequence"/>
</dbReference>
<keyword evidence="2" id="KW-1185">Reference proteome</keyword>
<comment type="caution">
    <text evidence="1">The sequence shown here is derived from an EMBL/GenBank/DDBJ whole genome shotgun (WGS) entry which is preliminary data.</text>
</comment>
<name>A0ABS8SVS5_DATST</name>
<protein>
    <submittedName>
        <fullName evidence="1">Uncharacterized protein</fullName>
    </submittedName>
</protein>
<proteinExistence type="predicted"/>
<dbReference type="EMBL" id="JACEIK010000868">
    <property type="protein sequence ID" value="MCD7463139.1"/>
    <property type="molecule type" value="Genomic_DNA"/>
</dbReference>